<dbReference type="RefSeq" id="WP_369610433.1">
    <property type="nucleotide sequence ID" value="NZ_AP031322.1"/>
</dbReference>
<dbReference type="EMBL" id="AP031322">
    <property type="protein sequence ID" value="BFH72187.1"/>
    <property type="molecule type" value="Genomic_DNA"/>
</dbReference>
<dbReference type="Pfam" id="PF19891">
    <property type="entry name" value="DUF6364"/>
    <property type="match status" value="1"/>
</dbReference>
<dbReference type="InterPro" id="IPR010985">
    <property type="entry name" value="Ribbon_hlx_hlx"/>
</dbReference>
<accession>A0AAT9GMY7</accession>
<reference evidence="1" key="1">
    <citation type="submission" date="2024-03" db="EMBL/GenBank/DDBJ databases">
        <title>Complete genome sequence of Sulfurisphaera javensis strain KD-1.</title>
        <authorList>
            <person name="Sakai H."/>
            <person name="Nur N."/>
            <person name="Suwanto A."/>
            <person name="Kurosawa N."/>
        </authorList>
    </citation>
    <scope>NUCLEOTIDE SEQUENCE</scope>
    <source>
        <strain evidence="1">KD-1</strain>
    </source>
</reference>
<dbReference type="InterPro" id="IPR013321">
    <property type="entry name" value="Arc_rbn_hlx_hlx"/>
</dbReference>
<sequence length="86" mass="10053">MVKVKISIYIDKDVWERFKKYASSKGTSASRLLEEILSEALNDDIILSEFEPTEDNEINFQPIKSIKLVSDLVKEMRYEREKSLLP</sequence>
<evidence type="ECO:0008006" key="2">
    <source>
        <dbReference type="Google" id="ProtNLM"/>
    </source>
</evidence>
<dbReference type="InterPro" id="IPR045944">
    <property type="entry name" value="DUF6364"/>
</dbReference>
<organism evidence="1">
    <name type="scientific">Sulfurisphaera javensis</name>
    <dbReference type="NCBI Taxonomy" id="2049879"/>
    <lineage>
        <taxon>Archaea</taxon>
        <taxon>Thermoproteota</taxon>
        <taxon>Thermoprotei</taxon>
        <taxon>Sulfolobales</taxon>
        <taxon>Sulfolobaceae</taxon>
        <taxon>Sulfurisphaera</taxon>
    </lineage>
</organism>
<dbReference type="Gene3D" id="1.10.1220.10">
    <property type="entry name" value="Met repressor-like"/>
    <property type="match status" value="1"/>
</dbReference>
<dbReference type="SUPFAM" id="SSF47598">
    <property type="entry name" value="Ribbon-helix-helix"/>
    <property type="match status" value="1"/>
</dbReference>
<evidence type="ECO:0000313" key="1">
    <source>
        <dbReference type="EMBL" id="BFH72187.1"/>
    </source>
</evidence>
<proteinExistence type="predicted"/>
<dbReference type="GO" id="GO:0006355">
    <property type="term" value="P:regulation of DNA-templated transcription"/>
    <property type="evidence" value="ECO:0007669"/>
    <property type="project" value="InterPro"/>
</dbReference>
<dbReference type="AlphaFoldDB" id="A0AAT9GMY7"/>
<dbReference type="KEGG" id="sjv:SJAV_01310"/>
<gene>
    <name evidence="1" type="ORF">SJAV_01310</name>
</gene>
<name>A0AAT9GMY7_9CREN</name>
<protein>
    <recommendedName>
        <fullName evidence="2">CopG family transcriptional regulator</fullName>
    </recommendedName>
</protein>
<dbReference type="GeneID" id="92353063"/>